<comment type="caution">
    <text evidence="5">The sequence shown here is derived from an EMBL/GenBank/DDBJ whole genome shotgun (WGS) entry which is preliminary data.</text>
</comment>
<dbReference type="PRINTS" id="PR00038">
    <property type="entry name" value="HTHLUXR"/>
</dbReference>
<dbReference type="SUPFAM" id="SSF46894">
    <property type="entry name" value="C-terminal effector domain of the bipartite response regulators"/>
    <property type="match status" value="1"/>
</dbReference>
<dbReference type="Pfam" id="PF00196">
    <property type="entry name" value="GerE"/>
    <property type="match status" value="1"/>
</dbReference>
<keyword evidence="1" id="KW-0805">Transcription regulation</keyword>
<name>A0ABV7PX86_9ACTN</name>
<dbReference type="InterPro" id="IPR000792">
    <property type="entry name" value="Tscrpt_reg_LuxR_C"/>
</dbReference>
<dbReference type="EMBL" id="JBHRWO010000008">
    <property type="protein sequence ID" value="MFC3492646.1"/>
    <property type="molecule type" value="Genomic_DNA"/>
</dbReference>
<dbReference type="SMART" id="SM00421">
    <property type="entry name" value="HTH_LUXR"/>
    <property type="match status" value="1"/>
</dbReference>
<evidence type="ECO:0000256" key="1">
    <source>
        <dbReference type="ARBA" id="ARBA00023015"/>
    </source>
</evidence>
<proteinExistence type="predicted"/>
<dbReference type="InterPro" id="IPR036388">
    <property type="entry name" value="WH-like_DNA-bd_sf"/>
</dbReference>
<evidence type="ECO:0000313" key="5">
    <source>
        <dbReference type="EMBL" id="MFC3492646.1"/>
    </source>
</evidence>
<dbReference type="RefSeq" id="WP_387973617.1">
    <property type="nucleotide sequence ID" value="NZ_JBHRWO010000008.1"/>
</dbReference>
<dbReference type="Gene3D" id="1.10.10.10">
    <property type="entry name" value="Winged helix-like DNA-binding domain superfamily/Winged helix DNA-binding domain"/>
    <property type="match status" value="1"/>
</dbReference>
<evidence type="ECO:0000313" key="6">
    <source>
        <dbReference type="Proteomes" id="UP001595712"/>
    </source>
</evidence>
<keyword evidence="2" id="KW-0238">DNA-binding</keyword>
<gene>
    <name evidence="5" type="ORF">ACFO8M_09130</name>
</gene>
<protein>
    <submittedName>
        <fullName evidence="5">Response regulator transcription factor</fullName>
    </submittedName>
</protein>
<keyword evidence="6" id="KW-1185">Reference proteome</keyword>
<dbReference type="InterPro" id="IPR016032">
    <property type="entry name" value="Sig_transdc_resp-reg_C-effctor"/>
</dbReference>
<evidence type="ECO:0000256" key="3">
    <source>
        <dbReference type="ARBA" id="ARBA00023163"/>
    </source>
</evidence>
<dbReference type="Proteomes" id="UP001595712">
    <property type="component" value="Unassembled WGS sequence"/>
</dbReference>
<evidence type="ECO:0000259" key="4">
    <source>
        <dbReference type="PROSITE" id="PS50043"/>
    </source>
</evidence>
<keyword evidence="3" id="KW-0804">Transcription</keyword>
<accession>A0ABV7PX86</accession>
<dbReference type="PANTHER" id="PTHR44688">
    <property type="entry name" value="DNA-BINDING TRANSCRIPTIONAL ACTIVATOR DEVR_DOSR"/>
    <property type="match status" value="1"/>
</dbReference>
<feature type="domain" description="HTH luxR-type" evidence="4">
    <location>
        <begin position="8"/>
        <end position="73"/>
    </location>
</feature>
<sequence length="90" mass="9985">MPGTHFPDLDPDDHVTPRQRQILIHLVRGMTREVIAKELFLSRSTVNREVRDLNRTLGAASPEALGALAFRAGFLSEEHFGRTGAPPARV</sequence>
<dbReference type="PROSITE" id="PS50043">
    <property type="entry name" value="HTH_LUXR_2"/>
    <property type="match status" value="1"/>
</dbReference>
<organism evidence="5 6">
    <name type="scientific">Glycomyces rhizosphaerae</name>
    <dbReference type="NCBI Taxonomy" id="2054422"/>
    <lineage>
        <taxon>Bacteria</taxon>
        <taxon>Bacillati</taxon>
        <taxon>Actinomycetota</taxon>
        <taxon>Actinomycetes</taxon>
        <taxon>Glycomycetales</taxon>
        <taxon>Glycomycetaceae</taxon>
        <taxon>Glycomyces</taxon>
    </lineage>
</organism>
<dbReference type="PANTHER" id="PTHR44688:SF16">
    <property type="entry name" value="DNA-BINDING TRANSCRIPTIONAL ACTIVATOR DEVR_DOSR"/>
    <property type="match status" value="1"/>
</dbReference>
<evidence type="ECO:0000256" key="2">
    <source>
        <dbReference type="ARBA" id="ARBA00023125"/>
    </source>
</evidence>
<reference evidence="6" key="1">
    <citation type="journal article" date="2019" name="Int. J. Syst. Evol. Microbiol.">
        <title>The Global Catalogue of Microorganisms (GCM) 10K type strain sequencing project: providing services to taxonomists for standard genome sequencing and annotation.</title>
        <authorList>
            <consortium name="The Broad Institute Genomics Platform"/>
            <consortium name="The Broad Institute Genome Sequencing Center for Infectious Disease"/>
            <person name="Wu L."/>
            <person name="Ma J."/>
        </authorList>
    </citation>
    <scope>NUCLEOTIDE SEQUENCE [LARGE SCALE GENOMIC DNA]</scope>
    <source>
        <strain evidence="6">CGMCC 4.7396</strain>
    </source>
</reference>